<feature type="domain" description="Arf-GAP" evidence="3">
    <location>
        <begin position="12"/>
        <end position="152"/>
    </location>
</feature>
<dbReference type="InterPro" id="IPR001164">
    <property type="entry name" value="ArfGAP_dom"/>
</dbReference>
<keyword evidence="1" id="KW-0863">Zinc-finger</keyword>
<dbReference type="GO" id="GO:0005543">
    <property type="term" value="F:phospholipid binding"/>
    <property type="evidence" value="ECO:0007669"/>
    <property type="project" value="InterPro"/>
</dbReference>
<keyword evidence="1" id="KW-0479">Metal-binding</keyword>
<sequence>MSSSSKPTNVSAEMGRRMNSILMCPANMVCADCPSLRPQWVSFLYARVQVDKTLAVLCCDSCVQHHYFELGKKRCMIKSLKMVHEWTMEDVQTLEYSGNAFVNNIFEGNLTYEDYIKTEVLKDEDEEFDQRGRFIKNKYKRRKWQDDVEYHKMMLELLLKKRGHQCDHENPTTQSSDERHEGDEEYETKTVSRRVNPRSKKSLRDRIGGMRKAKSADIAPSRKSKRNPPRRSSCDSTSTASSTASESSGGSRSRRSSRESRDRRQPSRREMSRRDERSSRRTGLSRCASDPTAIQESRLEASWSNLSRGGGRQLGRSSSHGKLQNSLSVIEAPKSAMRERRLNAFAKMFVVAVPASDDGRRQRYNQAA</sequence>
<dbReference type="SUPFAM" id="SSF57863">
    <property type="entry name" value="ArfGap/RecO-like zinc finger"/>
    <property type="match status" value="1"/>
</dbReference>
<dbReference type="EMBL" id="CAICTM010000379">
    <property type="protein sequence ID" value="CAB9509220.1"/>
    <property type="molecule type" value="Genomic_DNA"/>
</dbReference>
<evidence type="ECO:0000313" key="4">
    <source>
        <dbReference type="EMBL" id="CAB9509220.1"/>
    </source>
</evidence>
<comment type="caution">
    <text evidence="4">The sequence shown here is derived from an EMBL/GenBank/DDBJ whole genome shotgun (WGS) entry which is preliminary data.</text>
</comment>
<feature type="region of interest" description="Disordered" evidence="2">
    <location>
        <begin position="165"/>
        <end position="323"/>
    </location>
</feature>
<dbReference type="PANTHER" id="PTHR46220">
    <property type="entry name" value="ADP-RIBOSYLATION FACTOR GTPASE-ACTIVATING PROTEIN AGD12"/>
    <property type="match status" value="1"/>
</dbReference>
<protein>
    <recommendedName>
        <fullName evidence="3">Arf-GAP domain-containing protein</fullName>
    </recommendedName>
</protein>
<evidence type="ECO:0000259" key="3">
    <source>
        <dbReference type="PROSITE" id="PS50115"/>
    </source>
</evidence>
<organism evidence="4 5">
    <name type="scientific">Seminavis robusta</name>
    <dbReference type="NCBI Taxonomy" id="568900"/>
    <lineage>
        <taxon>Eukaryota</taxon>
        <taxon>Sar</taxon>
        <taxon>Stramenopiles</taxon>
        <taxon>Ochrophyta</taxon>
        <taxon>Bacillariophyta</taxon>
        <taxon>Bacillariophyceae</taxon>
        <taxon>Bacillariophycidae</taxon>
        <taxon>Naviculales</taxon>
        <taxon>Naviculaceae</taxon>
        <taxon>Seminavis</taxon>
    </lineage>
</organism>
<dbReference type="InterPro" id="IPR037278">
    <property type="entry name" value="ARFGAP/RecO"/>
</dbReference>
<feature type="compositionally biased region" description="Basic and acidic residues" evidence="2">
    <location>
        <begin position="256"/>
        <end position="279"/>
    </location>
</feature>
<keyword evidence="5" id="KW-1185">Reference proteome</keyword>
<dbReference type="AlphaFoldDB" id="A0A9N8DVR8"/>
<dbReference type="SMART" id="SM00105">
    <property type="entry name" value="ArfGap"/>
    <property type="match status" value="1"/>
</dbReference>
<dbReference type="Proteomes" id="UP001153069">
    <property type="component" value="Unassembled WGS sequence"/>
</dbReference>
<feature type="compositionally biased region" description="Basic residues" evidence="2">
    <location>
        <begin position="191"/>
        <end position="201"/>
    </location>
</feature>
<feature type="compositionally biased region" description="Basic and acidic residues" evidence="2">
    <location>
        <begin position="165"/>
        <end position="190"/>
    </location>
</feature>
<evidence type="ECO:0000313" key="5">
    <source>
        <dbReference type="Proteomes" id="UP001153069"/>
    </source>
</evidence>
<dbReference type="GO" id="GO:0005096">
    <property type="term" value="F:GTPase activator activity"/>
    <property type="evidence" value="ECO:0007669"/>
    <property type="project" value="InterPro"/>
</dbReference>
<dbReference type="GO" id="GO:0008270">
    <property type="term" value="F:zinc ion binding"/>
    <property type="evidence" value="ECO:0007669"/>
    <property type="project" value="UniProtKB-KW"/>
</dbReference>
<gene>
    <name evidence="4" type="ORF">SEMRO_380_G130610.1</name>
</gene>
<dbReference type="OrthoDB" id="73919at2759"/>
<name>A0A9N8DVR8_9STRA</name>
<reference evidence="4" key="1">
    <citation type="submission" date="2020-06" db="EMBL/GenBank/DDBJ databases">
        <authorList>
            <consortium name="Plant Systems Biology data submission"/>
        </authorList>
    </citation>
    <scope>NUCLEOTIDE SEQUENCE</scope>
    <source>
        <strain evidence="4">D6</strain>
    </source>
</reference>
<dbReference type="PROSITE" id="PS50115">
    <property type="entry name" value="ARFGAP"/>
    <property type="match status" value="1"/>
</dbReference>
<accession>A0A9N8DVR8</accession>
<dbReference type="InterPro" id="IPR038508">
    <property type="entry name" value="ArfGAP_dom_sf"/>
</dbReference>
<evidence type="ECO:0000256" key="1">
    <source>
        <dbReference type="PROSITE-ProRule" id="PRU00288"/>
    </source>
</evidence>
<evidence type="ECO:0000256" key="2">
    <source>
        <dbReference type="SAM" id="MobiDB-lite"/>
    </source>
</evidence>
<proteinExistence type="predicted"/>
<dbReference type="Gene3D" id="1.10.220.150">
    <property type="entry name" value="Arf GTPase activating protein"/>
    <property type="match status" value="1"/>
</dbReference>
<dbReference type="PANTHER" id="PTHR46220:SF1">
    <property type="entry name" value="ADP-RIBOSYLATION FACTOR GTPASE-ACTIVATING PROTEIN AGD12"/>
    <property type="match status" value="1"/>
</dbReference>
<feature type="compositionally biased region" description="Low complexity" evidence="2">
    <location>
        <begin position="230"/>
        <end position="251"/>
    </location>
</feature>
<dbReference type="Pfam" id="PF01412">
    <property type="entry name" value="ArfGap"/>
    <property type="match status" value="1"/>
</dbReference>
<keyword evidence="1" id="KW-0862">Zinc</keyword>
<dbReference type="InterPro" id="IPR044518">
    <property type="entry name" value="ARF_GAP_AGD11/12/13"/>
</dbReference>